<evidence type="ECO:0000259" key="3">
    <source>
        <dbReference type="Pfam" id="PF10193"/>
    </source>
</evidence>
<reference evidence="6" key="1">
    <citation type="submission" date="2016-06" db="UniProtKB">
        <authorList>
            <consortium name="WormBaseParasite"/>
        </authorList>
    </citation>
    <scope>IDENTIFICATION</scope>
</reference>
<evidence type="ECO:0000313" key="6">
    <source>
        <dbReference type="WBParaSite" id="ECPE_0000942701-mRNA-1"/>
    </source>
</evidence>
<feature type="region of interest" description="Disordered" evidence="2">
    <location>
        <begin position="53"/>
        <end position="83"/>
    </location>
</feature>
<gene>
    <name evidence="4" type="ORF">ECPE_LOCUS9398</name>
</gene>
<comment type="similarity">
    <text evidence="1">Belongs to the TEL2 family.</text>
</comment>
<dbReference type="Gene3D" id="1.25.40.720">
    <property type="entry name" value="Telomere length regulation protein 2, C-terminal domain"/>
    <property type="match status" value="2"/>
</dbReference>
<dbReference type="Proteomes" id="UP000272942">
    <property type="component" value="Unassembled WGS sequence"/>
</dbReference>
<evidence type="ECO:0000256" key="1">
    <source>
        <dbReference type="ARBA" id="ARBA00006133"/>
    </source>
</evidence>
<dbReference type="GO" id="GO:0051083">
    <property type="term" value="P:'de novo' cotranslational protein folding"/>
    <property type="evidence" value="ECO:0007669"/>
    <property type="project" value="TreeGrafter"/>
</dbReference>
<dbReference type="PANTHER" id="PTHR15830">
    <property type="entry name" value="TELOMERE LENGTH REGULATION PROTEIN TEL2 FAMILY MEMBER"/>
    <property type="match status" value="1"/>
</dbReference>
<dbReference type="PANTHER" id="PTHR15830:SF10">
    <property type="entry name" value="TELOMERE LENGTH REGULATION PROTEIN TEL2 HOMOLOG"/>
    <property type="match status" value="1"/>
</dbReference>
<accession>A0A183AR13</accession>
<evidence type="ECO:0000256" key="2">
    <source>
        <dbReference type="SAM" id="MobiDB-lite"/>
    </source>
</evidence>
<dbReference type="InterPro" id="IPR038528">
    <property type="entry name" value="TEL2_C_sf"/>
</dbReference>
<proteinExistence type="inferred from homology"/>
<dbReference type="GO" id="GO:0051879">
    <property type="term" value="F:Hsp90 protein binding"/>
    <property type="evidence" value="ECO:0007669"/>
    <property type="project" value="TreeGrafter"/>
</dbReference>
<dbReference type="Pfam" id="PF10193">
    <property type="entry name" value="Telomere_reg-2"/>
    <property type="match status" value="1"/>
</dbReference>
<reference evidence="4 5" key="2">
    <citation type="submission" date="2018-11" db="EMBL/GenBank/DDBJ databases">
        <authorList>
            <consortium name="Pathogen Informatics"/>
        </authorList>
    </citation>
    <scope>NUCLEOTIDE SEQUENCE [LARGE SCALE GENOMIC DNA]</scope>
    <source>
        <strain evidence="4 5">Egypt</strain>
    </source>
</reference>
<organism evidence="6">
    <name type="scientific">Echinostoma caproni</name>
    <dbReference type="NCBI Taxonomy" id="27848"/>
    <lineage>
        <taxon>Eukaryota</taxon>
        <taxon>Metazoa</taxon>
        <taxon>Spiralia</taxon>
        <taxon>Lophotrochozoa</taxon>
        <taxon>Platyhelminthes</taxon>
        <taxon>Trematoda</taxon>
        <taxon>Digenea</taxon>
        <taxon>Plagiorchiida</taxon>
        <taxon>Echinostomata</taxon>
        <taxon>Echinostomatoidea</taxon>
        <taxon>Echinostomatidae</taxon>
        <taxon>Echinostoma</taxon>
    </lineage>
</organism>
<dbReference type="GO" id="GO:0005829">
    <property type="term" value="C:cytosol"/>
    <property type="evidence" value="ECO:0007669"/>
    <property type="project" value="TreeGrafter"/>
</dbReference>
<dbReference type="InterPro" id="IPR019337">
    <property type="entry name" value="Telomere_length_regulation_dom"/>
</dbReference>
<dbReference type="InterPro" id="IPR016024">
    <property type="entry name" value="ARM-type_fold"/>
</dbReference>
<dbReference type="GO" id="GO:0042162">
    <property type="term" value="F:telomeric DNA binding"/>
    <property type="evidence" value="ECO:0007669"/>
    <property type="project" value="TreeGrafter"/>
</dbReference>
<evidence type="ECO:0000313" key="5">
    <source>
        <dbReference type="Proteomes" id="UP000272942"/>
    </source>
</evidence>
<name>A0A183AR13_9TREM</name>
<dbReference type="SUPFAM" id="SSF48371">
    <property type="entry name" value="ARM repeat"/>
    <property type="match status" value="1"/>
</dbReference>
<dbReference type="InterPro" id="IPR051970">
    <property type="entry name" value="TEL2_Regulation"/>
</dbReference>
<dbReference type="EMBL" id="UZAN01047357">
    <property type="protein sequence ID" value="VDP85293.1"/>
    <property type="molecule type" value="Genomic_DNA"/>
</dbReference>
<sequence>MGMVVGERVMECFPFETKLNDDCHLKFDYEETDLVQSIKMSFVPVQPFGCDEDSPIAPTSRDTPPPVASTAQSTDQVLDSDDDAEAEDGVMNLLPQLKSTNLGVNSVSFGTRKPRYLRECLDGMLLSKPEDHHIRLMCFSVVADLIREHPTAAKELVVDIASALLHSQPATFSDESTILESQHAGLVALGVVAPKDCSRYLINEFTQITCSFGQRQRILMALTDIACELSNVRVISEALEKVRPSVEVNTHSLPAQESGPKTRRFCSKRPPEEQRVNTFISVAGDFFFPLLNSVSQLYSASQKGCFAHQDSAILTQLIATLGTIYACAHSSPIQGRMAREYLYLLPMIYCHLEPTVRQASLIALGTVVTTTPSAILSTEPTFFLEDSTPTGTGSFNLIGWLKRCLARDTDNECRALASSTLTALIERTCEAISS</sequence>
<keyword evidence="5" id="KW-1185">Reference proteome</keyword>
<dbReference type="OrthoDB" id="10042665at2759"/>
<dbReference type="AlphaFoldDB" id="A0A183AR13"/>
<dbReference type="WBParaSite" id="ECPE_0000942701-mRNA-1">
    <property type="protein sequence ID" value="ECPE_0000942701-mRNA-1"/>
    <property type="gene ID" value="ECPE_0000942701"/>
</dbReference>
<protein>
    <submittedName>
        <fullName evidence="6">Telomere_reg-2 domain-containing protein</fullName>
    </submittedName>
</protein>
<feature type="domain" description="Telomere length regulation protein conserved" evidence="3">
    <location>
        <begin position="114"/>
        <end position="226"/>
    </location>
</feature>
<evidence type="ECO:0000313" key="4">
    <source>
        <dbReference type="EMBL" id="VDP85293.1"/>
    </source>
</evidence>